<reference evidence="3" key="1">
    <citation type="submission" date="2012-02" db="EMBL/GenBank/DDBJ databases">
        <title>Complete sequence of plasmid of Methanomethylovorans hollandica DSM 15978.</title>
        <authorList>
            <person name="Lucas S."/>
            <person name="Copeland A."/>
            <person name="Lapidus A."/>
            <person name="Glavina del Rio T."/>
            <person name="Dalin E."/>
            <person name="Tice H."/>
            <person name="Bruce D."/>
            <person name="Goodwin L."/>
            <person name="Pitluck S."/>
            <person name="Peters L."/>
            <person name="Mikhailova N."/>
            <person name="Held B."/>
            <person name="Kyrpides N."/>
            <person name="Mavromatis K."/>
            <person name="Ivanova N."/>
            <person name="Brettin T."/>
            <person name="Detter J.C."/>
            <person name="Han C."/>
            <person name="Larimer F."/>
            <person name="Land M."/>
            <person name="Hauser L."/>
            <person name="Markowitz V."/>
            <person name="Cheng J.-F."/>
            <person name="Hugenholtz P."/>
            <person name="Woyke T."/>
            <person name="Wu D."/>
            <person name="Spring S."/>
            <person name="Schroeder M."/>
            <person name="Brambilla E."/>
            <person name="Klenk H.-P."/>
            <person name="Eisen J.A."/>
        </authorList>
    </citation>
    <scope>NUCLEOTIDE SEQUENCE [LARGE SCALE GENOMIC DNA]</scope>
    <source>
        <strain evidence="3">DSM 15978 / NBRC 107637 / DMS1</strain>
        <plasmid evidence="3">Plasmid pMETHO01</plasmid>
    </source>
</reference>
<evidence type="ECO:0000313" key="2">
    <source>
        <dbReference type="EMBL" id="AGB50657.1"/>
    </source>
</evidence>
<sequence length="85" mass="9505">MITTAADWIFDTMTKYALLAITLMFMINYVYDLVAYSMALQAYSIVNPFGPDITICGISINPFEDTARTAAHEILAVFYPKPAGW</sequence>
<dbReference type="RefSeq" id="WP_015313789.1">
    <property type="nucleotide sequence ID" value="NC_019972.1"/>
</dbReference>
<dbReference type="GeneID" id="14401480"/>
<keyword evidence="1" id="KW-0812">Transmembrane</keyword>
<feature type="transmembrane region" description="Helical" evidence="1">
    <location>
        <begin position="16"/>
        <end position="34"/>
    </location>
</feature>
<dbReference type="HOGENOM" id="CLU_2504952_0_0_2"/>
<keyword evidence="3" id="KW-1185">Reference proteome</keyword>
<evidence type="ECO:0000256" key="1">
    <source>
        <dbReference type="SAM" id="Phobius"/>
    </source>
</evidence>
<name>L0KYW6_METHD</name>
<dbReference type="AlphaFoldDB" id="L0KYW6"/>
<keyword evidence="2" id="KW-0614">Plasmid</keyword>
<organism evidence="2 3">
    <name type="scientific">Methanomethylovorans hollandica (strain DSM 15978 / NBRC 107637 / DMS1)</name>
    <dbReference type="NCBI Taxonomy" id="867904"/>
    <lineage>
        <taxon>Archaea</taxon>
        <taxon>Methanobacteriati</taxon>
        <taxon>Methanobacteriota</taxon>
        <taxon>Stenosarchaea group</taxon>
        <taxon>Methanomicrobia</taxon>
        <taxon>Methanosarcinales</taxon>
        <taxon>Methanosarcinaceae</taxon>
        <taxon>Methanomethylovorans</taxon>
    </lineage>
</organism>
<keyword evidence="1" id="KW-1133">Transmembrane helix</keyword>
<keyword evidence="1" id="KW-0472">Membrane</keyword>
<proteinExistence type="predicted"/>
<dbReference type="Proteomes" id="UP000010866">
    <property type="component" value="Plasmid pMETHO01"/>
</dbReference>
<accession>L0KYW6</accession>
<dbReference type="KEGG" id="mhz:Metho_2518"/>
<protein>
    <submittedName>
        <fullName evidence="2">Uncharacterized protein</fullName>
    </submittedName>
</protein>
<dbReference type="EMBL" id="CP003363">
    <property type="protein sequence ID" value="AGB50657.1"/>
    <property type="molecule type" value="Genomic_DNA"/>
</dbReference>
<gene>
    <name evidence="2" type="ordered locus">Metho_2518</name>
</gene>
<geneLocation type="plasmid" evidence="2 3">
    <name>pMETHO01</name>
</geneLocation>
<evidence type="ECO:0000313" key="3">
    <source>
        <dbReference type="Proteomes" id="UP000010866"/>
    </source>
</evidence>